<dbReference type="AlphaFoldDB" id="A0A2R5HDW8"/>
<keyword evidence="1" id="KW-0472">Membrane</keyword>
<reference evidence="2 3" key="1">
    <citation type="journal article" date="2018" name="Genome Announc.">
        <title>Draft Genome Sequence of Lactococcus sp. Strain NtB2 (JCM 32569), Isolated from the Gut of the Higher Termite Nasutitermes takasagoensis.</title>
        <authorList>
            <person name="Noda S."/>
            <person name="Aihara C."/>
            <person name="Yuki M."/>
            <person name="Ohkuma M."/>
        </authorList>
    </citation>
    <scope>NUCLEOTIDE SEQUENCE [LARGE SCALE GENOMIC DNA]</scope>
    <source>
        <strain evidence="2 3">NtB2</strain>
    </source>
</reference>
<comment type="caution">
    <text evidence="2">The sequence shown here is derived from an EMBL/GenBank/DDBJ whole genome shotgun (WGS) entry which is preliminary data.</text>
</comment>
<gene>
    <name evidence="2" type="ORF">NtB2_00378</name>
</gene>
<name>A0A2R5HDW8_9LACT</name>
<evidence type="ECO:0000313" key="3">
    <source>
        <dbReference type="Proteomes" id="UP000245021"/>
    </source>
</evidence>
<dbReference type="RefSeq" id="WP_109245257.1">
    <property type="nucleotide sequence ID" value="NZ_BFFO01000002.1"/>
</dbReference>
<evidence type="ECO:0000313" key="2">
    <source>
        <dbReference type="EMBL" id="GBG96267.1"/>
    </source>
</evidence>
<feature type="transmembrane region" description="Helical" evidence="1">
    <location>
        <begin position="12"/>
        <end position="31"/>
    </location>
</feature>
<organism evidence="2 3">
    <name type="scientific">Lactococcus termiticola</name>
    <dbReference type="NCBI Taxonomy" id="2169526"/>
    <lineage>
        <taxon>Bacteria</taxon>
        <taxon>Bacillati</taxon>
        <taxon>Bacillota</taxon>
        <taxon>Bacilli</taxon>
        <taxon>Lactobacillales</taxon>
        <taxon>Streptococcaceae</taxon>
        <taxon>Lactococcus</taxon>
    </lineage>
</organism>
<keyword evidence="3" id="KW-1185">Reference proteome</keyword>
<dbReference type="OrthoDB" id="2243620at2"/>
<keyword evidence="1" id="KW-0812">Transmembrane</keyword>
<proteinExistence type="predicted"/>
<accession>A0A2R5HDW8</accession>
<keyword evidence="1" id="KW-1133">Transmembrane helix</keyword>
<feature type="transmembrane region" description="Helical" evidence="1">
    <location>
        <begin position="43"/>
        <end position="60"/>
    </location>
</feature>
<dbReference type="EMBL" id="BFFO01000002">
    <property type="protein sequence ID" value="GBG96267.1"/>
    <property type="molecule type" value="Genomic_DNA"/>
</dbReference>
<dbReference type="Proteomes" id="UP000245021">
    <property type="component" value="Unassembled WGS sequence"/>
</dbReference>
<evidence type="ECO:0000256" key="1">
    <source>
        <dbReference type="SAM" id="Phobius"/>
    </source>
</evidence>
<sequence length="75" mass="8627">MSNKGKNKLKDNLILKQLAFFVLVLLWIAALVFKHQLTGPVKWLLYAGLIILTILGLYYINRSFFGIGEKHDTHK</sequence>
<protein>
    <submittedName>
        <fullName evidence="2">Uncharacterized protein</fullName>
    </submittedName>
</protein>